<dbReference type="EMBL" id="IAAA01008469">
    <property type="protein sequence ID" value="LAA00121.1"/>
    <property type="molecule type" value="mRNA"/>
</dbReference>
<proteinExistence type="evidence at transcript level"/>
<dbReference type="PIRSF" id="PIRSF037226">
    <property type="entry name" value="Amidohydrolase_ACY1L2_prd"/>
    <property type="match status" value="1"/>
</dbReference>
<dbReference type="SUPFAM" id="SSF55031">
    <property type="entry name" value="Bacterial exopeptidase dimerisation domain"/>
    <property type="match status" value="1"/>
</dbReference>
<sequence length="404" mass="44660">MSVKFAKTIVENTIAKNKYVLNEISQKIWKTPELSFEEKGAHDLLTGFLQKHGFKVQKHYLLETAFKAEYETGGGGPTIAVICEYDALPNIGHACGHNLIAEIGIAVGLAVKAYLDCDTDVVGKVVVLGTPAEEGGGGKIKMIERGAFRNVDAALMAHPQVENRLYPLILDLARMSVKYRIKEGTDPWCNSNAVDACVSCYNNVAIMRSSLKSKWRVSGIIKCKNWDETELSFSYRAPTRMELKTIQKKLKKCVQAAADTTNCLYEIDFHQESARSEYRGMVANRTMAELFAKHAETREIKFRDGDMRICESAVSTDMGNVSHVVPSIQPEYSIGAGPHVNHTPGFAIAAADIKAQIPTLHIAESLALTVIELMSNPELLQKVKMEYETNLHIDPVGSHRFAGE</sequence>
<dbReference type="CDD" id="cd03887">
    <property type="entry name" value="M20_Acy1L2"/>
    <property type="match status" value="1"/>
</dbReference>
<dbReference type="Gene3D" id="3.30.70.360">
    <property type="match status" value="1"/>
</dbReference>
<comment type="similarity">
    <text evidence="1">Belongs to the peptidase M20A family.</text>
</comment>
<accession>A0A2L2XVH7</accession>
<dbReference type="GO" id="GO:0016805">
    <property type="term" value="F:dipeptidase activity"/>
    <property type="evidence" value="ECO:0007669"/>
    <property type="project" value="InterPro"/>
</dbReference>
<evidence type="ECO:0000256" key="1">
    <source>
        <dbReference type="PIRNR" id="PIRNR037226"/>
    </source>
</evidence>
<dbReference type="Gene3D" id="3.40.630.10">
    <property type="entry name" value="Zn peptidases"/>
    <property type="match status" value="1"/>
</dbReference>
<dbReference type="InterPro" id="IPR052030">
    <property type="entry name" value="Peptidase_M20/M20A_hydrolases"/>
</dbReference>
<protein>
    <recommendedName>
        <fullName evidence="1">Peptidase M20 domain-containing protein 2</fullName>
    </recommendedName>
</protein>
<dbReference type="EMBL" id="IAAA01008468">
    <property type="protein sequence ID" value="LAA00119.1"/>
    <property type="molecule type" value="mRNA"/>
</dbReference>
<dbReference type="InterPro" id="IPR036264">
    <property type="entry name" value="Bact_exopeptidase_dim_dom"/>
</dbReference>
<reference evidence="2" key="1">
    <citation type="journal article" date="2016" name="Mol. Ecol. Resour.">
        <title>Evaluation of the impact of RNA preservation methods of spiders for de novo transcriptome assembly.</title>
        <authorList>
            <person name="Kono N."/>
            <person name="Nakamura H."/>
            <person name="Ito Y."/>
            <person name="Tomita M."/>
            <person name="Arakawa K."/>
        </authorList>
    </citation>
    <scope>NUCLEOTIDE SEQUENCE</scope>
    <source>
        <tissue evidence="2">Whole body</tissue>
    </source>
</reference>
<dbReference type="PANTHER" id="PTHR30575">
    <property type="entry name" value="PEPTIDASE M20"/>
    <property type="match status" value="1"/>
</dbReference>
<evidence type="ECO:0000313" key="2">
    <source>
        <dbReference type="EMBL" id="LAA00121.1"/>
    </source>
</evidence>
<dbReference type="AlphaFoldDB" id="A0A2L2XVH7"/>
<organism evidence="2">
    <name type="scientific">Parasteatoda tepidariorum</name>
    <name type="common">Common house spider</name>
    <name type="synonym">Achaearanea tepidariorum</name>
    <dbReference type="NCBI Taxonomy" id="114398"/>
    <lineage>
        <taxon>Eukaryota</taxon>
        <taxon>Metazoa</taxon>
        <taxon>Ecdysozoa</taxon>
        <taxon>Arthropoda</taxon>
        <taxon>Chelicerata</taxon>
        <taxon>Arachnida</taxon>
        <taxon>Araneae</taxon>
        <taxon>Araneomorphae</taxon>
        <taxon>Entelegynae</taxon>
        <taxon>Araneoidea</taxon>
        <taxon>Theridiidae</taxon>
        <taxon>Parasteatoda</taxon>
    </lineage>
</organism>
<dbReference type="SUPFAM" id="SSF53187">
    <property type="entry name" value="Zn-dependent exopeptidases"/>
    <property type="match status" value="1"/>
</dbReference>
<dbReference type="InterPro" id="IPR002933">
    <property type="entry name" value="Peptidase_M20"/>
</dbReference>
<dbReference type="PANTHER" id="PTHR30575:SF0">
    <property type="entry name" value="XAA-ARG DIPEPTIDASE"/>
    <property type="match status" value="1"/>
</dbReference>
<name>A0A2L2XVH7_PARTP</name>
<dbReference type="Pfam" id="PF01546">
    <property type="entry name" value="Peptidase_M20"/>
    <property type="match status" value="1"/>
</dbReference>
<dbReference type="OrthoDB" id="6119954at2759"/>
<dbReference type="InterPro" id="IPR017144">
    <property type="entry name" value="Xaa-Arg_dipeptidase"/>
</dbReference>